<protein>
    <submittedName>
        <fullName evidence="16">CYFA0S01e08130g1_1</fullName>
    </submittedName>
</protein>
<feature type="compositionally biased region" description="Low complexity" evidence="13">
    <location>
        <begin position="301"/>
        <end position="314"/>
    </location>
</feature>
<organism evidence="16">
    <name type="scientific">Cyberlindnera fabianii</name>
    <name type="common">Yeast</name>
    <name type="synonym">Hansenula fabianii</name>
    <dbReference type="NCBI Taxonomy" id="36022"/>
    <lineage>
        <taxon>Eukaryota</taxon>
        <taxon>Fungi</taxon>
        <taxon>Dikarya</taxon>
        <taxon>Ascomycota</taxon>
        <taxon>Saccharomycotina</taxon>
        <taxon>Saccharomycetes</taxon>
        <taxon>Phaffomycetales</taxon>
        <taxon>Phaffomycetaceae</taxon>
        <taxon>Cyberlindnera</taxon>
    </lineage>
</organism>
<dbReference type="SUPFAM" id="SSF53790">
    <property type="entry name" value="Tetrapyrrole methylase"/>
    <property type="match status" value="1"/>
</dbReference>
<dbReference type="Pfam" id="PF13241">
    <property type="entry name" value="NAD_binding_7"/>
    <property type="match status" value="1"/>
</dbReference>
<keyword evidence="5" id="KW-0949">S-adenosyl-L-methionine</keyword>
<keyword evidence="9" id="KW-0627">Porphyrin biosynthesis</keyword>
<evidence type="ECO:0000256" key="1">
    <source>
        <dbReference type="ARBA" id="ARBA00005879"/>
    </source>
</evidence>
<dbReference type="VEuPathDB" id="FungiDB:BON22_0478"/>
<keyword evidence="3" id="KW-0028">Amino-acid biosynthesis</keyword>
<evidence type="ECO:0000256" key="7">
    <source>
        <dbReference type="ARBA" id="ARBA00023027"/>
    </source>
</evidence>
<dbReference type="PIRSF" id="PIRSF036555">
    <property type="entry name" value="SUMT_yeast"/>
    <property type="match status" value="1"/>
</dbReference>
<evidence type="ECO:0000256" key="6">
    <source>
        <dbReference type="ARBA" id="ARBA00023002"/>
    </source>
</evidence>
<dbReference type="InterPro" id="IPR003043">
    <property type="entry name" value="Uropor_MeTrfase_CS"/>
</dbReference>
<dbReference type="GO" id="GO:0009086">
    <property type="term" value="P:methionine biosynthetic process"/>
    <property type="evidence" value="ECO:0007669"/>
    <property type="project" value="UniProtKB-KW"/>
</dbReference>
<gene>
    <name evidence="16" type="ORF">CYFA0S_01e08130g</name>
</gene>
<dbReference type="Pfam" id="PF00590">
    <property type="entry name" value="TP_methylase"/>
    <property type="match status" value="1"/>
</dbReference>
<sequence>MVTHSEMLASLNCQGEVHLFVGVSPLAYTRAQTVLANGATPIVITHTTEQEKIPRGLVRLEDEKKVKILRRKFDVERDLVTLGREKCGQIVDRVYVNLSATEEYLKEKIFDKCQVYRIPVNTTERAELSTFTLLSTYQDGDFQLGITTSGKGCKLANRIKREIVSQLPKNIGQVCETVGALRMRIQEEDRIQMAEHFKAEYEKILDADMGEHEDDAVQTSRFNTFVSEFNMTETQKRLQRSRWLSQVVEYYPFSKLATLSVDDLSQAYTASTSTKPNEESTSSTSNVSKSLPTNTDESLPSTTNTNDTTTIASTSNTKGTISLVGSGPGSVSSLTIGALHEINTADIVLADKLVPQQVIDLIPFKTEKFIARKFPGNAEAAQNELLDLGLKSLQEGKKVVRLKQGDPYIFGRGGEEYLFFKEHGFEPNVLPGISSALSSTVNSLIPATQRDVADQVLICTGTGRRGVLPNLPEFVETRTTVFLMSLHRIQDLVPALVAKGWDPKCPAAIVERSSCPDQRITRTKLEYLVEAVEEIGSRPPGLLVVGRACEALTGPIEEKWRVEEGYDGGDQGVVSFLKGIQS</sequence>
<evidence type="ECO:0000313" key="16">
    <source>
        <dbReference type="EMBL" id="CDR37177.1"/>
    </source>
</evidence>
<dbReference type="EMBL" id="LK052886">
    <property type="protein sequence ID" value="CDR37177.1"/>
    <property type="molecule type" value="Genomic_DNA"/>
</dbReference>
<dbReference type="OrthoDB" id="508204at2759"/>
<dbReference type="InterPro" id="IPR014776">
    <property type="entry name" value="4pyrrole_Mease_sub2"/>
</dbReference>
<dbReference type="PANTHER" id="PTHR45790:SF6">
    <property type="entry name" value="UROPORPHYRINOGEN-III C-METHYLTRANSFERASE"/>
    <property type="match status" value="1"/>
</dbReference>
<evidence type="ECO:0000256" key="5">
    <source>
        <dbReference type="ARBA" id="ARBA00022691"/>
    </source>
</evidence>
<keyword evidence="8" id="KW-0486">Methionine biosynthesis</keyword>
<comment type="similarity">
    <text evidence="1 12">Belongs to the precorrin methyltransferase family.</text>
</comment>
<feature type="compositionally biased region" description="Low complexity" evidence="13">
    <location>
        <begin position="271"/>
        <end position="293"/>
    </location>
</feature>
<evidence type="ECO:0000259" key="14">
    <source>
        <dbReference type="Pfam" id="PF00590"/>
    </source>
</evidence>
<evidence type="ECO:0000259" key="15">
    <source>
        <dbReference type="Pfam" id="PF14824"/>
    </source>
</evidence>
<name>A0A061AR17_CYBFA</name>
<dbReference type="InterPro" id="IPR006366">
    <property type="entry name" value="CobA/CysG_C"/>
</dbReference>
<dbReference type="AlphaFoldDB" id="A0A061AR17"/>
<proteinExistence type="inferred from homology"/>
<dbReference type="InterPro" id="IPR028281">
    <property type="entry name" value="Sirohaem_synthase_central"/>
</dbReference>
<dbReference type="PANTHER" id="PTHR45790">
    <property type="entry name" value="SIROHEME SYNTHASE-RELATED"/>
    <property type="match status" value="1"/>
</dbReference>
<dbReference type="SUPFAM" id="SSF75615">
    <property type="entry name" value="Siroheme synthase middle domains-like"/>
    <property type="match status" value="1"/>
</dbReference>
<accession>A0A061AR17</accession>
<dbReference type="FunFam" id="3.30.950.10:FF:000005">
    <property type="entry name" value="Uroporphyrin-III c-methyltransferase, putative"/>
    <property type="match status" value="1"/>
</dbReference>
<dbReference type="PhylomeDB" id="A0A061AR17"/>
<dbReference type="CDD" id="cd11642">
    <property type="entry name" value="SUMT"/>
    <property type="match status" value="1"/>
</dbReference>
<evidence type="ECO:0000256" key="4">
    <source>
        <dbReference type="ARBA" id="ARBA00022679"/>
    </source>
</evidence>
<dbReference type="GO" id="GO:0016491">
    <property type="term" value="F:oxidoreductase activity"/>
    <property type="evidence" value="ECO:0007669"/>
    <property type="project" value="UniProtKB-KW"/>
</dbReference>
<dbReference type="GO" id="GO:0004851">
    <property type="term" value="F:uroporphyrin-III C-methyltransferase activity"/>
    <property type="evidence" value="ECO:0007669"/>
    <property type="project" value="UniProtKB-EC"/>
</dbReference>
<dbReference type="GO" id="GO:0019354">
    <property type="term" value="P:siroheme biosynthetic process"/>
    <property type="evidence" value="ECO:0007669"/>
    <property type="project" value="InterPro"/>
</dbReference>
<evidence type="ECO:0000256" key="8">
    <source>
        <dbReference type="ARBA" id="ARBA00023167"/>
    </source>
</evidence>
<feature type="domain" description="Tetrapyrrole methylase" evidence="14">
    <location>
        <begin position="321"/>
        <end position="526"/>
    </location>
</feature>
<evidence type="ECO:0000256" key="12">
    <source>
        <dbReference type="RuleBase" id="RU003960"/>
    </source>
</evidence>
<keyword evidence="2 12" id="KW-0489">Methyltransferase</keyword>
<feature type="domain" description="Siroheme synthase central" evidence="15">
    <location>
        <begin position="139"/>
        <end position="166"/>
    </location>
</feature>
<dbReference type="GO" id="GO:0000103">
    <property type="term" value="P:sulfate assimilation"/>
    <property type="evidence" value="ECO:0007669"/>
    <property type="project" value="InterPro"/>
</dbReference>
<dbReference type="InterPro" id="IPR014777">
    <property type="entry name" value="4pyrrole_Mease_sub1"/>
</dbReference>
<keyword evidence="7" id="KW-0520">NAD</keyword>
<comment type="catalytic activity">
    <reaction evidence="10">
        <text>uroporphyrinogen III + 2 S-adenosyl-L-methionine = precorrin-2 + 2 S-adenosyl-L-homocysteine + H(+)</text>
        <dbReference type="Rhea" id="RHEA:32459"/>
        <dbReference type="ChEBI" id="CHEBI:15378"/>
        <dbReference type="ChEBI" id="CHEBI:57308"/>
        <dbReference type="ChEBI" id="CHEBI:57856"/>
        <dbReference type="ChEBI" id="CHEBI:58827"/>
        <dbReference type="ChEBI" id="CHEBI:59789"/>
        <dbReference type="EC" id="2.1.1.107"/>
    </reaction>
</comment>
<feature type="region of interest" description="Disordered" evidence="13">
    <location>
        <begin position="270"/>
        <end position="314"/>
    </location>
</feature>
<reference evidence="16" key="1">
    <citation type="journal article" date="2014" name="Genome Announc.">
        <title>Genome sequence of the yeast Cyberlindnera fabianii (Hansenula fabianii).</title>
        <authorList>
            <person name="Freel K.C."/>
            <person name="Sarilar V."/>
            <person name="Neuveglise C."/>
            <person name="Devillers H."/>
            <person name="Friedrich A."/>
            <person name="Schacherer J."/>
        </authorList>
    </citation>
    <scope>NUCLEOTIDE SEQUENCE</scope>
    <source>
        <strain evidence="16">YJS4271</strain>
    </source>
</reference>
<evidence type="ECO:0000256" key="3">
    <source>
        <dbReference type="ARBA" id="ARBA00022605"/>
    </source>
</evidence>
<dbReference type="InterPro" id="IPR000878">
    <property type="entry name" value="4pyrrol_Mease"/>
</dbReference>
<dbReference type="GO" id="GO:0032259">
    <property type="term" value="P:methylation"/>
    <property type="evidence" value="ECO:0007669"/>
    <property type="project" value="UniProtKB-KW"/>
</dbReference>
<evidence type="ECO:0000256" key="2">
    <source>
        <dbReference type="ARBA" id="ARBA00022603"/>
    </source>
</evidence>
<dbReference type="PROSITE" id="PS00840">
    <property type="entry name" value="SUMT_2"/>
    <property type="match status" value="1"/>
</dbReference>
<comment type="function">
    <text evidence="11">Siroheme synthase involved in methionine biosynthesis.</text>
</comment>
<evidence type="ECO:0000256" key="11">
    <source>
        <dbReference type="ARBA" id="ARBA00055636"/>
    </source>
</evidence>
<dbReference type="InterPro" id="IPR012066">
    <property type="entry name" value="Met1_fungi"/>
</dbReference>
<evidence type="ECO:0000256" key="9">
    <source>
        <dbReference type="ARBA" id="ARBA00023244"/>
    </source>
</evidence>
<dbReference type="Gene3D" id="3.30.950.10">
    <property type="entry name" value="Methyltransferase, Cobalt-precorrin-4 Transmethylase, Domain 2"/>
    <property type="match status" value="1"/>
</dbReference>
<evidence type="ECO:0000256" key="13">
    <source>
        <dbReference type="SAM" id="MobiDB-lite"/>
    </source>
</evidence>
<dbReference type="Pfam" id="PF14824">
    <property type="entry name" value="Sirohm_synth_M"/>
    <property type="match status" value="1"/>
</dbReference>
<keyword evidence="4 12" id="KW-0808">Transferase</keyword>
<dbReference type="FunFam" id="3.40.1010.10:FF:000006">
    <property type="entry name" value="Siroheme synthase, putative"/>
    <property type="match status" value="1"/>
</dbReference>
<keyword evidence="6" id="KW-0560">Oxidoreductase</keyword>
<dbReference type="InterPro" id="IPR035996">
    <property type="entry name" value="4pyrrol_Methylase_sf"/>
</dbReference>
<dbReference type="InterPro" id="IPR050161">
    <property type="entry name" value="Siro_Cobalamin_biosynth"/>
</dbReference>
<evidence type="ECO:0000256" key="10">
    <source>
        <dbReference type="ARBA" id="ARBA00052360"/>
    </source>
</evidence>
<dbReference type="Gene3D" id="3.40.1010.10">
    <property type="entry name" value="Cobalt-precorrin-4 Transmethylase, Domain 1"/>
    <property type="match status" value="1"/>
</dbReference>
<dbReference type="Gene3D" id="3.40.50.720">
    <property type="entry name" value="NAD(P)-binding Rossmann-like Domain"/>
    <property type="match status" value="1"/>
</dbReference>